<protein>
    <recommendedName>
        <fullName evidence="3">DUF883 domain-containing protein</fullName>
    </recommendedName>
</protein>
<sequence>MFGNQDTRMSDVRDDLAAVRNDLARLADTVSNMVSGQSRAARNNAQGMMDQARGQFYARANDVSKMGNMFASEARDRLHNANVEIESRIERNPITAVLIAAGVGLVLGLMSRSR</sequence>
<dbReference type="InterPro" id="IPR010279">
    <property type="entry name" value="YqjD/ElaB"/>
</dbReference>
<accession>A0A2T1HU22</accession>
<evidence type="ECO:0000313" key="2">
    <source>
        <dbReference type="Proteomes" id="UP000239772"/>
    </source>
</evidence>
<dbReference type="EMBL" id="PVZS01000009">
    <property type="protein sequence ID" value="PSC05163.1"/>
    <property type="molecule type" value="Genomic_DNA"/>
</dbReference>
<dbReference type="GO" id="GO:0043022">
    <property type="term" value="F:ribosome binding"/>
    <property type="evidence" value="ECO:0007669"/>
    <property type="project" value="InterPro"/>
</dbReference>
<dbReference type="Proteomes" id="UP000239772">
    <property type="component" value="Unassembled WGS sequence"/>
</dbReference>
<name>A0A2T1HU22_9HYPH</name>
<comment type="caution">
    <text evidence="1">The sequence shown here is derived from an EMBL/GenBank/DDBJ whole genome shotgun (WGS) entry which is preliminary data.</text>
</comment>
<evidence type="ECO:0008006" key="3">
    <source>
        <dbReference type="Google" id="ProtNLM"/>
    </source>
</evidence>
<dbReference type="AlphaFoldDB" id="A0A2T1HU22"/>
<keyword evidence="2" id="KW-1185">Reference proteome</keyword>
<proteinExistence type="predicted"/>
<evidence type="ECO:0000313" key="1">
    <source>
        <dbReference type="EMBL" id="PSC05163.1"/>
    </source>
</evidence>
<organism evidence="1 2">
    <name type="scientific">Alsobacter soli</name>
    <dbReference type="NCBI Taxonomy" id="2109933"/>
    <lineage>
        <taxon>Bacteria</taxon>
        <taxon>Pseudomonadati</taxon>
        <taxon>Pseudomonadota</taxon>
        <taxon>Alphaproteobacteria</taxon>
        <taxon>Hyphomicrobiales</taxon>
        <taxon>Alsobacteraceae</taxon>
        <taxon>Alsobacter</taxon>
    </lineage>
</organism>
<dbReference type="PANTHER" id="PTHR35893:SF3">
    <property type="entry name" value="INNER MEMBRANE PROTEIN"/>
    <property type="match status" value="1"/>
</dbReference>
<dbReference type="PANTHER" id="PTHR35893">
    <property type="entry name" value="INNER MEMBRANE PROTEIN-RELATED"/>
    <property type="match status" value="1"/>
</dbReference>
<gene>
    <name evidence="1" type="ORF">SLNSH_10130</name>
</gene>
<reference evidence="2" key="1">
    <citation type="submission" date="2018-03" db="EMBL/GenBank/DDBJ databases">
        <authorList>
            <person name="Sun L."/>
            <person name="Liu H."/>
            <person name="Chen W."/>
            <person name="Huang K."/>
            <person name="Liu W."/>
            <person name="Gao X."/>
        </authorList>
    </citation>
    <scope>NUCLEOTIDE SEQUENCE [LARGE SCALE GENOMIC DNA]</scope>
    <source>
        <strain evidence="2">SH9</strain>
    </source>
</reference>